<proteinExistence type="predicted"/>
<gene>
    <name evidence="2" type="ORF">EVAR_24822_1</name>
</gene>
<comment type="caution">
    <text evidence="2">The sequence shown here is derived from an EMBL/GenBank/DDBJ whole genome shotgun (WGS) entry which is preliminary data.</text>
</comment>
<name>A0A4C1W4A1_EUMVA</name>
<dbReference type="Proteomes" id="UP000299102">
    <property type="component" value="Unassembled WGS sequence"/>
</dbReference>
<dbReference type="AlphaFoldDB" id="A0A4C1W4A1"/>
<accession>A0A4C1W4A1</accession>
<evidence type="ECO:0000256" key="1">
    <source>
        <dbReference type="SAM" id="MobiDB-lite"/>
    </source>
</evidence>
<sequence length="260" mass="28770">MHPRLELGIFCAESIRDSRCSTATVKPVAKYLYTFSKTLVQNQQVSNYSQLVILVQSAMTITPLQYDWDAAIFFVNCASLLGWIGNILAHYVGPNFDSLLRKQSGSGKFDSPDLSSLPEVDPILPGSSGRVLYHSSSYPIYPLSNHLESSADTTSPPLVILLCCRCVLPAQMTSKSAGITPARTGSVTVLTVLYVFWRQYQRRPLYPKALLRRCARCTKMHAHASTPLHTSLSPHTSPHKSVGEQGNAMLRKSPRPWTTC</sequence>
<evidence type="ECO:0000313" key="3">
    <source>
        <dbReference type="Proteomes" id="UP000299102"/>
    </source>
</evidence>
<dbReference type="EMBL" id="BGZK01000460">
    <property type="protein sequence ID" value="GBP44907.1"/>
    <property type="molecule type" value="Genomic_DNA"/>
</dbReference>
<keyword evidence="3" id="KW-1185">Reference proteome</keyword>
<reference evidence="2 3" key="1">
    <citation type="journal article" date="2019" name="Commun. Biol.">
        <title>The bagworm genome reveals a unique fibroin gene that provides high tensile strength.</title>
        <authorList>
            <person name="Kono N."/>
            <person name="Nakamura H."/>
            <person name="Ohtoshi R."/>
            <person name="Tomita M."/>
            <person name="Numata K."/>
            <person name="Arakawa K."/>
        </authorList>
    </citation>
    <scope>NUCLEOTIDE SEQUENCE [LARGE SCALE GENOMIC DNA]</scope>
</reference>
<protein>
    <submittedName>
        <fullName evidence="2">Uncharacterized protein</fullName>
    </submittedName>
</protein>
<feature type="compositionally biased region" description="Polar residues" evidence="1">
    <location>
        <begin position="227"/>
        <end position="236"/>
    </location>
</feature>
<feature type="region of interest" description="Disordered" evidence="1">
    <location>
        <begin position="225"/>
        <end position="260"/>
    </location>
</feature>
<evidence type="ECO:0000313" key="2">
    <source>
        <dbReference type="EMBL" id="GBP44907.1"/>
    </source>
</evidence>
<organism evidence="2 3">
    <name type="scientific">Eumeta variegata</name>
    <name type="common">Bagworm moth</name>
    <name type="synonym">Eumeta japonica</name>
    <dbReference type="NCBI Taxonomy" id="151549"/>
    <lineage>
        <taxon>Eukaryota</taxon>
        <taxon>Metazoa</taxon>
        <taxon>Ecdysozoa</taxon>
        <taxon>Arthropoda</taxon>
        <taxon>Hexapoda</taxon>
        <taxon>Insecta</taxon>
        <taxon>Pterygota</taxon>
        <taxon>Neoptera</taxon>
        <taxon>Endopterygota</taxon>
        <taxon>Lepidoptera</taxon>
        <taxon>Glossata</taxon>
        <taxon>Ditrysia</taxon>
        <taxon>Tineoidea</taxon>
        <taxon>Psychidae</taxon>
        <taxon>Oiketicinae</taxon>
        <taxon>Eumeta</taxon>
    </lineage>
</organism>